<accession>A0A1H2M6Z1</accession>
<dbReference type="Proteomes" id="UP000198825">
    <property type="component" value="Chromosome I"/>
</dbReference>
<protein>
    <submittedName>
        <fullName evidence="1">Uncharacterized protein</fullName>
    </submittedName>
</protein>
<dbReference type="AlphaFoldDB" id="A0A1H2M6Z1"/>
<reference evidence="2" key="1">
    <citation type="submission" date="2016-10" db="EMBL/GenBank/DDBJ databases">
        <authorList>
            <person name="Varghese N."/>
            <person name="Submissions S."/>
        </authorList>
    </citation>
    <scope>NUCLEOTIDE SEQUENCE [LARGE SCALE GENOMIC DNA]</scope>
    <source>
        <strain evidence="2">DSM 21743</strain>
    </source>
</reference>
<name>A0A1H2M6Z1_9ACTN</name>
<dbReference type="EMBL" id="LT629799">
    <property type="protein sequence ID" value="SDU88718.1"/>
    <property type="molecule type" value="Genomic_DNA"/>
</dbReference>
<dbReference type="RefSeq" id="WP_091073877.1">
    <property type="nucleotide sequence ID" value="NZ_LT629799.1"/>
</dbReference>
<sequence length="142" mass="15125">MTTWRDRASSPAQDDLDGLLDHALRYAEDRLSEGGFAPVAFTLDVDGTVSLTAAGWDEGSGPPPAAEVLEGLRVALRSARDHFRAVAVVLDAAMPDGSDVVQVDLEHAEGQALTVLMPYVRTADGVETADLRAVTGQPRIWV</sequence>
<evidence type="ECO:0000313" key="1">
    <source>
        <dbReference type="EMBL" id="SDU88718.1"/>
    </source>
</evidence>
<dbReference type="STRING" id="546874.SAMN04488544_1472"/>
<proteinExistence type="predicted"/>
<evidence type="ECO:0000313" key="2">
    <source>
        <dbReference type="Proteomes" id="UP000198825"/>
    </source>
</evidence>
<keyword evidence="2" id="KW-1185">Reference proteome</keyword>
<dbReference type="OrthoDB" id="5113432at2"/>
<gene>
    <name evidence="1" type="ORF">SAMN04488544_1472</name>
</gene>
<organism evidence="1 2">
    <name type="scientific">Microlunatus sagamiharensis</name>
    <dbReference type="NCBI Taxonomy" id="546874"/>
    <lineage>
        <taxon>Bacteria</taxon>
        <taxon>Bacillati</taxon>
        <taxon>Actinomycetota</taxon>
        <taxon>Actinomycetes</taxon>
        <taxon>Propionibacteriales</taxon>
        <taxon>Propionibacteriaceae</taxon>
        <taxon>Microlunatus</taxon>
    </lineage>
</organism>